<sequence length="333" mass="35414">MTEALLITLTVVLIFAVVGPGVARRLPPAVATWLLVPGSVMMAASGVWALVTVGFTWVAQLGPVSRYGDWSATAIRADAPFPMIVPAGCGLIAVGSVTRAALLANRRLRSTRAIRRECARHGTPGSLVVLDSERPDAFATPGASGRIVITTGLLRALSPAERRALIAHETAHLVHRHAWWLLASDVAAAANPLLRPTASAIEHAVERWADEDAAHEVTDRRLVARTLARSALLIHRGAPAGLSLATGGDVPCRVRALLEPPPRPRILPVTVLLALLVAGTVADATMERQGDRMLDNASNVPDIRDIPAHHGHRSATPGVHLHNVERDVAQILR</sequence>
<dbReference type="GO" id="GO:0004222">
    <property type="term" value="F:metalloendopeptidase activity"/>
    <property type="evidence" value="ECO:0007669"/>
    <property type="project" value="InterPro"/>
</dbReference>
<evidence type="ECO:0000256" key="3">
    <source>
        <dbReference type="ARBA" id="ARBA00022801"/>
    </source>
</evidence>
<evidence type="ECO:0000313" key="10">
    <source>
        <dbReference type="Proteomes" id="UP000642748"/>
    </source>
</evidence>
<feature type="transmembrane region" description="Helical" evidence="7">
    <location>
        <begin position="33"/>
        <end position="58"/>
    </location>
</feature>
<gene>
    <name evidence="9" type="ORF">Raf01_47130</name>
</gene>
<evidence type="ECO:0000256" key="2">
    <source>
        <dbReference type="ARBA" id="ARBA00022723"/>
    </source>
</evidence>
<keyword evidence="5 6" id="KW-0482">Metalloprotease</keyword>
<keyword evidence="7" id="KW-0472">Membrane</keyword>
<name>A0A8J3VSF6_9ACTN</name>
<dbReference type="EMBL" id="BONZ01000043">
    <property type="protein sequence ID" value="GIH16541.1"/>
    <property type="molecule type" value="Genomic_DNA"/>
</dbReference>
<accession>A0A8J3VSF6</accession>
<keyword evidence="7" id="KW-0812">Transmembrane</keyword>
<dbReference type="AlphaFoldDB" id="A0A8J3VSF6"/>
<dbReference type="GO" id="GO:0046872">
    <property type="term" value="F:metal ion binding"/>
    <property type="evidence" value="ECO:0007669"/>
    <property type="project" value="UniProtKB-KW"/>
</dbReference>
<dbReference type="CDD" id="cd07326">
    <property type="entry name" value="M56_BlaR1_MecR1_like"/>
    <property type="match status" value="1"/>
</dbReference>
<organism evidence="9 10">
    <name type="scientific">Rugosimonospora africana</name>
    <dbReference type="NCBI Taxonomy" id="556532"/>
    <lineage>
        <taxon>Bacteria</taxon>
        <taxon>Bacillati</taxon>
        <taxon>Actinomycetota</taxon>
        <taxon>Actinomycetes</taxon>
        <taxon>Micromonosporales</taxon>
        <taxon>Micromonosporaceae</taxon>
        <taxon>Rugosimonospora</taxon>
    </lineage>
</organism>
<keyword evidence="3 6" id="KW-0378">Hydrolase</keyword>
<feature type="domain" description="Peptidase M48" evidence="8">
    <location>
        <begin position="116"/>
        <end position="180"/>
    </location>
</feature>
<dbReference type="RefSeq" id="WP_203920100.1">
    <property type="nucleotide sequence ID" value="NZ_BONZ01000043.1"/>
</dbReference>
<comment type="caution">
    <text evidence="9">The sequence shown here is derived from an EMBL/GenBank/DDBJ whole genome shotgun (WGS) entry which is preliminary data.</text>
</comment>
<dbReference type="Pfam" id="PF01435">
    <property type="entry name" value="Peptidase_M48"/>
    <property type="match status" value="1"/>
</dbReference>
<keyword evidence="4 6" id="KW-0862">Zinc</keyword>
<comment type="cofactor">
    <cofactor evidence="6">
        <name>Zn(2+)</name>
        <dbReference type="ChEBI" id="CHEBI:29105"/>
    </cofactor>
    <text evidence="6">Binds 1 zinc ion per subunit.</text>
</comment>
<evidence type="ECO:0000313" key="9">
    <source>
        <dbReference type="EMBL" id="GIH16541.1"/>
    </source>
</evidence>
<evidence type="ECO:0000259" key="8">
    <source>
        <dbReference type="Pfam" id="PF01435"/>
    </source>
</evidence>
<evidence type="ECO:0000256" key="1">
    <source>
        <dbReference type="ARBA" id="ARBA00022670"/>
    </source>
</evidence>
<keyword evidence="1 6" id="KW-0645">Protease</keyword>
<keyword evidence="10" id="KW-1185">Reference proteome</keyword>
<feature type="transmembrane region" description="Helical" evidence="7">
    <location>
        <begin position="79"/>
        <end position="102"/>
    </location>
</feature>
<dbReference type="Gene3D" id="3.30.2010.10">
    <property type="entry name" value="Metalloproteases ('zincins'), catalytic domain"/>
    <property type="match status" value="1"/>
</dbReference>
<protein>
    <submittedName>
        <fullName evidence="9">Peptidase M48</fullName>
    </submittedName>
</protein>
<dbReference type="GO" id="GO:0006508">
    <property type="term" value="P:proteolysis"/>
    <property type="evidence" value="ECO:0007669"/>
    <property type="project" value="UniProtKB-KW"/>
</dbReference>
<dbReference type="InterPro" id="IPR052173">
    <property type="entry name" value="Beta-lactam_resp_regulator"/>
</dbReference>
<dbReference type="PANTHER" id="PTHR34978">
    <property type="entry name" value="POSSIBLE SENSOR-TRANSDUCER PROTEIN BLAR"/>
    <property type="match status" value="1"/>
</dbReference>
<evidence type="ECO:0000256" key="7">
    <source>
        <dbReference type="SAM" id="Phobius"/>
    </source>
</evidence>
<proteinExistence type="inferred from homology"/>
<dbReference type="InterPro" id="IPR001915">
    <property type="entry name" value="Peptidase_M48"/>
</dbReference>
<comment type="similarity">
    <text evidence="6">Belongs to the peptidase M48 family.</text>
</comment>
<evidence type="ECO:0000256" key="4">
    <source>
        <dbReference type="ARBA" id="ARBA00022833"/>
    </source>
</evidence>
<evidence type="ECO:0000256" key="5">
    <source>
        <dbReference type="ARBA" id="ARBA00023049"/>
    </source>
</evidence>
<keyword evidence="7" id="KW-1133">Transmembrane helix</keyword>
<dbReference type="PANTHER" id="PTHR34978:SF3">
    <property type="entry name" value="SLR0241 PROTEIN"/>
    <property type="match status" value="1"/>
</dbReference>
<keyword evidence="2" id="KW-0479">Metal-binding</keyword>
<evidence type="ECO:0000256" key="6">
    <source>
        <dbReference type="RuleBase" id="RU003983"/>
    </source>
</evidence>
<reference evidence="9" key="1">
    <citation type="submission" date="2021-01" db="EMBL/GenBank/DDBJ databases">
        <title>Whole genome shotgun sequence of Rugosimonospora africana NBRC 104875.</title>
        <authorList>
            <person name="Komaki H."/>
            <person name="Tamura T."/>
        </authorList>
    </citation>
    <scope>NUCLEOTIDE SEQUENCE</scope>
    <source>
        <strain evidence="9">NBRC 104875</strain>
    </source>
</reference>
<dbReference type="Proteomes" id="UP000642748">
    <property type="component" value="Unassembled WGS sequence"/>
</dbReference>